<feature type="region of interest" description="Disordered" evidence="1">
    <location>
        <begin position="245"/>
        <end position="324"/>
    </location>
</feature>
<sequence>MAELQAQAEASAGFETTTVAAVATGPALFAAADAMLQEQELNDILAPYERDAAILLDILLQDPTALASLKVITSGGNIGGTAQGQTWLSRLRRTLADARCNRGYAGMCDAVLRERVGRSFAMHGAQHAPGGLEEAHNACLLTVLVWAGRHDLAHAIFGSDAGATLARRFEAASAPRGARRAPSGALALLGAEAQDAPQQLMQGGWYDEDWWRADGADLGGSEPALAPLHAPLAAPAHNALLSQGSGGAALEQQQLAQPQQQPNERDASPAPSQPAELFLTTGGAGQPANLKGPNPSLAPDFQPRPAAPGPGPSPGSAARWASQRPEGALRALHVAARRDPDAAAAMMTGETLDACLAVMELELRTISLIPGRREAIASLSPAAAAARAADAASHPACPSHGTVTLLLGHALARGALPDGDCGGPGGSDGAALAAMRLRRERFLDALHRWWLAWWVDADEAAEWEREMQAFMAQAAAAAAGTGAAGAAVAADPSLARRSEREAAAFAEMRAWQRELQARAAPRALLRLAHFHAPGRPLTL</sequence>
<organism evidence="2 3">
    <name type="scientific">Monoraphidium neglectum</name>
    <dbReference type="NCBI Taxonomy" id="145388"/>
    <lineage>
        <taxon>Eukaryota</taxon>
        <taxon>Viridiplantae</taxon>
        <taxon>Chlorophyta</taxon>
        <taxon>core chlorophytes</taxon>
        <taxon>Chlorophyceae</taxon>
        <taxon>CS clade</taxon>
        <taxon>Sphaeropleales</taxon>
        <taxon>Selenastraceae</taxon>
        <taxon>Monoraphidium</taxon>
    </lineage>
</organism>
<dbReference type="AlphaFoldDB" id="A0A0D2L1G3"/>
<dbReference type="Proteomes" id="UP000054498">
    <property type="component" value="Unassembled WGS sequence"/>
</dbReference>
<evidence type="ECO:0000256" key="1">
    <source>
        <dbReference type="SAM" id="MobiDB-lite"/>
    </source>
</evidence>
<accession>A0A0D2L1G3</accession>
<keyword evidence="3" id="KW-1185">Reference proteome</keyword>
<reference evidence="2 3" key="1">
    <citation type="journal article" date="2013" name="BMC Genomics">
        <title>Reconstruction of the lipid metabolism for the microalga Monoraphidium neglectum from its genome sequence reveals characteristics suitable for biofuel production.</title>
        <authorList>
            <person name="Bogen C."/>
            <person name="Al-Dilaimi A."/>
            <person name="Albersmeier A."/>
            <person name="Wichmann J."/>
            <person name="Grundmann M."/>
            <person name="Rupp O."/>
            <person name="Lauersen K.J."/>
            <person name="Blifernez-Klassen O."/>
            <person name="Kalinowski J."/>
            <person name="Goesmann A."/>
            <person name="Mussgnug J.H."/>
            <person name="Kruse O."/>
        </authorList>
    </citation>
    <scope>NUCLEOTIDE SEQUENCE [LARGE SCALE GENOMIC DNA]</scope>
    <source>
        <strain evidence="2 3">SAG 48.87</strain>
    </source>
</reference>
<feature type="compositionally biased region" description="Low complexity" evidence="1">
    <location>
        <begin position="245"/>
        <end position="262"/>
    </location>
</feature>
<gene>
    <name evidence="2" type="ORF">MNEG_6803</name>
</gene>
<dbReference type="KEGG" id="mng:MNEG_6803"/>
<name>A0A0D2L1G3_9CHLO</name>
<dbReference type="GeneID" id="25739679"/>
<evidence type="ECO:0000313" key="2">
    <source>
        <dbReference type="EMBL" id="KIZ01159.1"/>
    </source>
</evidence>
<dbReference type="EMBL" id="KK101362">
    <property type="protein sequence ID" value="KIZ01159.1"/>
    <property type="molecule type" value="Genomic_DNA"/>
</dbReference>
<proteinExistence type="predicted"/>
<protein>
    <submittedName>
        <fullName evidence="2">Uncharacterized protein</fullName>
    </submittedName>
</protein>
<dbReference type="RefSeq" id="XP_013900178.1">
    <property type="nucleotide sequence ID" value="XM_014044724.1"/>
</dbReference>
<evidence type="ECO:0000313" key="3">
    <source>
        <dbReference type="Proteomes" id="UP000054498"/>
    </source>
</evidence>